<keyword evidence="1" id="KW-0175">Coiled coil</keyword>
<evidence type="ECO:0000256" key="1">
    <source>
        <dbReference type="SAM" id="Coils"/>
    </source>
</evidence>
<name>A0A7L2KJF2_9PASS</name>
<dbReference type="OrthoDB" id="5976950at2759"/>
<keyword evidence="3" id="KW-1185">Reference proteome</keyword>
<evidence type="ECO:0000313" key="3">
    <source>
        <dbReference type="Proteomes" id="UP000549157"/>
    </source>
</evidence>
<dbReference type="PANTHER" id="PTHR28577:SF1">
    <property type="entry name" value="CENTROMERE PROTEIN P"/>
    <property type="match status" value="1"/>
</dbReference>
<protein>
    <submittedName>
        <fullName evidence="2">CENPP protein</fullName>
    </submittedName>
</protein>
<dbReference type="GO" id="GO:0034080">
    <property type="term" value="P:CENP-A containing chromatin assembly"/>
    <property type="evidence" value="ECO:0007669"/>
    <property type="project" value="InterPro"/>
</dbReference>
<reference evidence="2 3" key="1">
    <citation type="submission" date="2019-09" db="EMBL/GenBank/DDBJ databases">
        <title>Bird 10,000 Genomes (B10K) Project - Family phase.</title>
        <authorList>
            <person name="Zhang G."/>
        </authorList>
    </citation>
    <scope>NUCLEOTIDE SEQUENCE [LARGE SCALE GENOMIC DNA]</scope>
    <source>
        <strain evidence="2">B10K-DU-001-36</strain>
        <tissue evidence="2">Muscle</tissue>
    </source>
</reference>
<dbReference type="Pfam" id="PF13096">
    <property type="entry name" value="CENP-P"/>
    <property type="match status" value="1"/>
</dbReference>
<dbReference type="Proteomes" id="UP000549157">
    <property type="component" value="Unassembled WGS sequence"/>
</dbReference>
<dbReference type="PANTHER" id="PTHR28577">
    <property type="entry name" value="CENTROMERE PROTEIN P"/>
    <property type="match status" value="1"/>
</dbReference>
<dbReference type="AlphaFoldDB" id="A0A7L2KJF2"/>
<gene>
    <name evidence="2" type="primary">Cenpp</name>
    <name evidence="2" type="ORF">ZOSHYP_R02621</name>
</gene>
<organism evidence="2 3">
    <name type="scientific">Zosterops hypoxanthus</name>
    <dbReference type="NCBI Taxonomy" id="2485327"/>
    <lineage>
        <taxon>Eukaryota</taxon>
        <taxon>Metazoa</taxon>
        <taxon>Chordata</taxon>
        <taxon>Craniata</taxon>
        <taxon>Vertebrata</taxon>
        <taxon>Euteleostomi</taxon>
        <taxon>Archelosauria</taxon>
        <taxon>Archosauria</taxon>
        <taxon>Dinosauria</taxon>
        <taxon>Saurischia</taxon>
        <taxon>Theropoda</taxon>
        <taxon>Coelurosauria</taxon>
        <taxon>Aves</taxon>
        <taxon>Neognathae</taxon>
        <taxon>Neoaves</taxon>
        <taxon>Telluraves</taxon>
        <taxon>Australaves</taxon>
        <taxon>Passeriformes</taxon>
        <taxon>Sylvioidea</taxon>
        <taxon>Zosteropidae</taxon>
        <taxon>Zosterops</taxon>
    </lineage>
</organism>
<feature type="non-terminal residue" evidence="2">
    <location>
        <position position="288"/>
    </location>
</feature>
<dbReference type="GO" id="GO:0005634">
    <property type="term" value="C:nucleus"/>
    <property type="evidence" value="ECO:0007669"/>
    <property type="project" value="TreeGrafter"/>
</dbReference>
<accession>A0A7L2KJF2</accession>
<comment type="caution">
    <text evidence="2">The sequence shown here is derived from an EMBL/GenBank/DDBJ whole genome shotgun (WGS) entry which is preliminary data.</text>
</comment>
<evidence type="ECO:0000313" key="2">
    <source>
        <dbReference type="EMBL" id="NXR35126.1"/>
    </source>
</evidence>
<dbReference type="EMBL" id="VWYL01012845">
    <property type="protein sequence ID" value="NXR35126.1"/>
    <property type="molecule type" value="Genomic_DNA"/>
</dbReference>
<proteinExistence type="predicted"/>
<dbReference type="InterPro" id="IPR027801">
    <property type="entry name" value="CENP-P"/>
</dbReference>
<sequence>MDESGFQAYEDEIQALQEEIRQLTEEYEDIRQESTFFSDEEIQKAMYAFFHLKSFEGETKGHESLSDLKAELESLERDLSFLTAFTGFHFTSHSKKTLERTKTRTVQKHRVSGKCHSLSFQVEFQLLEMLNNEKVSAVVSDLSIAMESIGNSNVSKFVSSMEEHADLLTFFRSISAYAEWYEHRKRTFLHFKAKYPDIVTLPEGLLGDFLILRNPKVPGFELMIVWKIHFDEDGTTTPVLDLLPKVPEQVMEQRMVTVNIPGCFRSMIRLLGIEATMENLITVLGSQK</sequence>
<dbReference type="GO" id="GO:0000775">
    <property type="term" value="C:chromosome, centromeric region"/>
    <property type="evidence" value="ECO:0007669"/>
    <property type="project" value="InterPro"/>
</dbReference>
<feature type="non-terminal residue" evidence="2">
    <location>
        <position position="1"/>
    </location>
</feature>
<feature type="coiled-coil region" evidence="1">
    <location>
        <begin position="6"/>
        <end position="40"/>
    </location>
</feature>